<accession>A0A9P4HS82</accession>
<dbReference type="CDD" id="cd02440">
    <property type="entry name" value="AdoMet_MTases"/>
    <property type="match status" value="1"/>
</dbReference>
<dbReference type="OrthoDB" id="6329284at2759"/>
<comment type="caution">
    <text evidence="1">The sequence shown here is derived from an EMBL/GenBank/DDBJ whole genome shotgun (WGS) entry which is preliminary data.</text>
</comment>
<dbReference type="EMBL" id="ML978722">
    <property type="protein sequence ID" value="KAF2087024.1"/>
    <property type="molecule type" value="Genomic_DNA"/>
</dbReference>
<keyword evidence="2" id="KW-1185">Reference proteome</keyword>
<dbReference type="AlphaFoldDB" id="A0A9P4HS82"/>
<gene>
    <name evidence="1" type="ORF">K490DRAFT_66338</name>
</gene>
<name>A0A9P4HS82_9PEZI</name>
<evidence type="ECO:0008006" key="3">
    <source>
        <dbReference type="Google" id="ProtNLM"/>
    </source>
</evidence>
<dbReference type="InterPro" id="IPR029063">
    <property type="entry name" value="SAM-dependent_MTases_sf"/>
</dbReference>
<evidence type="ECO:0000313" key="2">
    <source>
        <dbReference type="Proteomes" id="UP000799776"/>
    </source>
</evidence>
<dbReference type="Gene3D" id="3.40.50.150">
    <property type="entry name" value="Vaccinia Virus protein VP39"/>
    <property type="match status" value="1"/>
</dbReference>
<proteinExistence type="predicted"/>
<dbReference type="Pfam" id="PF01209">
    <property type="entry name" value="Ubie_methyltran"/>
    <property type="match status" value="1"/>
</dbReference>
<reference evidence="1" key="1">
    <citation type="journal article" date="2020" name="Stud. Mycol.">
        <title>101 Dothideomycetes genomes: a test case for predicting lifestyles and emergence of pathogens.</title>
        <authorList>
            <person name="Haridas S."/>
            <person name="Albert R."/>
            <person name="Binder M."/>
            <person name="Bloem J."/>
            <person name="Labutti K."/>
            <person name="Salamov A."/>
            <person name="Andreopoulos B."/>
            <person name="Baker S."/>
            <person name="Barry K."/>
            <person name="Bills G."/>
            <person name="Bluhm B."/>
            <person name="Cannon C."/>
            <person name="Castanera R."/>
            <person name="Culley D."/>
            <person name="Daum C."/>
            <person name="Ezra D."/>
            <person name="Gonzalez J."/>
            <person name="Henrissat B."/>
            <person name="Kuo A."/>
            <person name="Liang C."/>
            <person name="Lipzen A."/>
            <person name="Lutzoni F."/>
            <person name="Magnuson J."/>
            <person name="Mondo S."/>
            <person name="Nolan M."/>
            <person name="Ohm R."/>
            <person name="Pangilinan J."/>
            <person name="Park H.-J."/>
            <person name="Ramirez L."/>
            <person name="Alfaro M."/>
            <person name="Sun H."/>
            <person name="Tritt A."/>
            <person name="Yoshinaga Y."/>
            <person name="Zwiers L.-H."/>
            <person name="Turgeon B."/>
            <person name="Goodwin S."/>
            <person name="Spatafora J."/>
            <person name="Crous P."/>
            <person name="Grigoriev I."/>
        </authorList>
    </citation>
    <scope>NUCLEOTIDE SEQUENCE</scope>
    <source>
        <strain evidence="1">CBS 121410</strain>
    </source>
</reference>
<sequence length="99" mass="10649">MPNLALDHTAKRLYDSRAENYEKSWHPDFARTFVDLSCLSPAQKVLDLACGTGLVSVLAVSGVGLQGSVIAVDASTNMLAVTSKKQSLDLEAWANVTLR</sequence>
<evidence type="ECO:0000313" key="1">
    <source>
        <dbReference type="EMBL" id="KAF2087024.1"/>
    </source>
</evidence>
<dbReference type="Proteomes" id="UP000799776">
    <property type="component" value="Unassembled WGS sequence"/>
</dbReference>
<protein>
    <recommendedName>
        <fullName evidence="3">S-adenosyl-L-methionine-dependent methyltransferase</fullName>
    </recommendedName>
</protein>
<organism evidence="1 2">
    <name type="scientific">Saccharata proteae CBS 121410</name>
    <dbReference type="NCBI Taxonomy" id="1314787"/>
    <lineage>
        <taxon>Eukaryota</taxon>
        <taxon>Fungi</taxon>
        <taxon>Dikarya</taxon>
        <taxon>Ascomycota</taxon>
        <taxon>Pezizomycotina</taxon>
        <taxon>Dothideomycetes</taxon>
        <taxon>Dothideomycetes incertae sedis</taxon>
        <taxon>Botryosphaeriales</taxon>
        <taxon>Saccharataceae</taxon>
        <taxon>Saccharata</taxon>
    </lineage>
</organism>
<dbReference type="SUPFAM" id="SSF53335">
    <property type="entry name" value="S-adenosyl-L-methionine-dependent methyltransferases"/>
    <property type="match status" value="1"/>
</dbReference>